<dbReference type="Pfam" id="PF00665">
    <property type="entry name" value="rve"/>
    <property type="match status" value="1"/>
</dbReference>
<evidence type="ECO:0000256" key="1">
    <source>
        <dbReference type="ARBA" id="ARBA00002286"/>
    </source>
</evidence>
<dbReference type="InterPro" id="IPR001584">
    <property type="entry name" value="Integrase_cat-core"/>
</dbReference>
<evidence type="ECO:0000313" key="3">
    <source>
        <dbReference type="EMBL" id="MBW4660514.1"/>
    </source>
</evidence>
<dbReference type="Gene3D" id="3.30.420.10">
    <property type="entry name" value="Ribonuclease H-like superfamily/Ribonuclease H"/>
    <property type="match status" value="1"/>
</dbReference>
<dbReference type="Gene3D" id="1.10.10.10">
    <property type="entry name" value="Winged helix-like DNA-binding domain superfamily/Winged helix DNA-binding domain"/>
    <property type="match status" value="1"/>
</dbReference>
<dbReference type="AlphaFoldDB" id="A0A951UP60"/>
<dbReference type="InterPro" id="IPR050900">
    <property type="entry name" value="Transposase_IS3/IS150/IS904"/>
</dbReference>
<evidence type="ECO:0000259" key="2">
    <source>
        <dbReference type="PROSITE" id="PS50994"/>
    </source>
</evidence>
<dbReference type="SUPFAM" id="SSF48295">
    <property type="entry name" value="TrpR-like"/>
    <property type="match status" value="1"/>
</dbReference>
<organism evidence="3 4">
    <name type="scientific">Drouetiella hepatica Uher 2000/2452</name>
    <dbReference type="NCBI Taxonomy" id="904376"/>
    <lineage>
        <taxon>Bacteria</taxon>
        <taxon>Bacillati</taxon>
        <taxon>Cyanobacteriota</taxon>
        <taxon>Cyanophyceae</taxon>
        <taxon>Oculatellales</taxon>
        <taxon>Oculatellaceae</taxon>
        <taxon>Drouetiella</taxon>
    </lineage>
</organism>
<dbReference type="PANTHER" id="PTHR46889:SF7">
    <property type="entry name" value="TRANSPOSASE FOR INSERTION SEQUENCE ELEMENT IS904"/>
    <property type="match status" value="1"/>
</dbReference>
<dbReference type="InterPro" id="IPR010921">
    <property type="entry name" value="Trp_repressor/repl_initiator"/>
</dbReference>
<dbReference type="Pfam" id="PF13276">
    <property type="entry name" value="HTH_21"/>
    <property type="match status" value="1"/>
</dbReference>
<dbReference type="GO" id="GO:0004803">
    <property type="term" value="F:transposase activity"/>
    <property type="evidence" value="ECO:0007669"/>
    <property type="project" value="InterPro"/>
</dbReference>
<dbReference type="PROSITE" id="PS50994">
    <property type="entry name" value="INTEGRASE"/>
    <property type="match status" value="1"/>
</dbReference>
<accession>A0A951UP60</accession>
<dbReference type="NCBIfam" id="NF033516">
    <property type="entry name" value="transpos_IS3"/>
    <property type="match status" value="1"/>
</dbReference>
<dbReference type="InterPro" id="IPR012337">
    <property type="entry name" value="RNaseH-like_sf"/>
</dbReference>
<dbReference type="GO" id="GO:0015074">
    <property type="term" value="P:DNA integration"/>
    <property type="evidence" value="ECO:0007669"/>
    <property type="project" value="InterPro"/>
</dbReference>
<evidence type="ECO:0000313" key="4">
    <source>
        <dbReference type="Proteomes" id="UP000757435"/>
    </source>
</evidence>
<dbReference type="Pfam" id="PF01527">
    <property type="entry name" value="HTH_Tnp_1"/>
    <property type="match status" value="1"/>
</dbReference>
<dbReference type="GO" id="GO:0006313">
    <property type="term" value="P:DNA transposition"/>
    <property type="evidence" value="ECO:0007669"/>
    <property type="project" value="InterPro"/>
</dbReference>
<reference evidence="3" key="2">
    <citation type="journal article" date="2022" name="Microbiol. Resour. Announc.">
        <title>Metagenome Sequencing to Explore Phylogenomics of Terrestrial Cyanobacteria.</title>
        <authorList>
            <person name="Ward R.D."/>
            <person name="Stajich J.E."/>
            <person name="Johansen J.R."/>
            <person name="Huntemann M."/>
            <person name="Clum A."/>
            <person name="Foster B."/>
            <person name="Foster B."/>
            <person name="Roux S."/>
            <person name="Palaniappan K."/>
            <person name="Varghese N."/>
            <person name="Mukherjee S."/>
            <person name="Reddy T.B.K."/>
            <person name="Daum C."/>
            <person name="Copeland A."/>
            <person name="Chen I.A."/>
            <person name="Ivanova N.N."/>
            <person name="Kyrpides N.C."/>
            <person name="Shapiro N."/>
            <person name="Eloe-Fadrosh E.A."/>
            <person name="Pietrasiak N."/>
        </authorList>
    </citation>
    <scope>NUCLEOTIDE SEQUENCE</scope>
    <source>
        <strain evidence="3">UHER 2000/2452</strain>
    </source>
</reference>
<protein>
    <submittedName>
        <fullName evidence="3">IS3 family transposase</fullName>
    </submittedName>
</protein>
<feature type="domain" description="Integrase catalytic" evidence="2">
    <location>
        <begin position="210"/>
        <end position="368"/>
    </location>
</feature>
<dbReference type="GO" id="GO:0043565">
    <property type="term" value="F:sequence-specific DNA binding"/>
    <property type="evidence" value="ECO:0007669"/>
    <property type="project" value="InterPro"/>
</dbReference>
<dbReference type="InterPro" id="IPR002514">
    <property type="entry name" value="Transposase_8"/>
</dbReference>
<dbReference type="InterPro" id="IPR025948">
    <property type="entry name" value="HTH-like_dom"/>
</dbReference>
<proteinExistence type="predicted"/>
<dbReference type="InterPro" id="IPR048020">
    <property type="entry name" value="Transpos_IS3"/>
</dbReference>
<dbReference type="PANTHER" id="PTHR46889">
    <property type="entry name" value="TRANSPOSASE INSF FOR INSERTION SEQUENCE IS3B-RELATED"/>
    <property type="match status" value="1"/>
</dbReference>
<dbReference type="EMBL" id="JAHHHD010000022">
    <property type="protein sequence ID" value="MBW4660514.1"/>
    <property type="molecule type" value="Genomic_DNA"/>
</dbReference>
<dbReference type="Proteomes" id="UP000757435">
    <property type="component" value="Unassembled WGS sequence"/>
</dbReference>
<comment type="caution">
    <text evidence="3">The sequence shown here is derived from an EMBL/GenBank/DDBJ whole genome shotgun (WGS) entry which is preliminary data.</text>
</comment>
<gene>
    <name evidence="3" type="ORF">KME15_17725</name>
</gene>
<name>A0A951UP60_9CYAN</name>
<dbReference type="SUPFAM" id="SSF53098">
    <property type="entry name" value="Ribonuclease H-like"/>
    <property type="match status" value="1"/>
</dbReference>
<dbReference type="InterPro" id="IPR036397">
    <property type="entry name" value="RNaseH_sf"/>
</dbReference>
<reference evidence="3" key="1">
    <citation type="submission" date="2021-05" db="EMBL/GenBank/DDBJ databases">
        <authorList>
            <person name="Pietrasiak N."/>
            <person name="Ward R."/>
            <person name="Stajich J.E."/>
            <person name="Kurbessoian T."/>
        </authorList>
    </citation>
    <scope>NUCLEOTIDE SEQUENCE</scope>
    <source>
        <strain evidence="3">UHER 2000/2452</strain>
    </source>
</reference>
<comment type="function">
    <text evidence="1">Involved in the transposition of the insertion sequence.</text>
</comment>
<sequence length="368" mass="42753">MQWKQYSAEFKAKVALEAIKGNKTINELASQFEVHPNQITQWKKQVLEEVPQIFSTRRAQAQKGQEELTASLYQQIGQLQVELDWLKKKSLDSAVDDKRRLIEPEHEGISVVRQCELVGLARSSWYYKAVEVDPYELHLMKLIDTQYTATPFYGIRRMSAWLRTQGEAVNHKRVARLMRQMGIEAIYPRPKTSLPGEQVRRYPYLLKGMSINAPNVVWSTDITYIRMPHGFVYLVAILDWFSRYVLAWQVSNTMDVGFCLEALETALSVGKPQIFNSDQGSQFTSNVFTGYLERENIAISQDGKGRAFDNIFIERLWRTVKYEEVYIKNYESVSNAVKSLSSYFHFYNHQRLQQSLSYQTPAKIHFSS</sequence>
<dbReference type="InterPro" id="IPR036388">
    <property type="entry name" value="WH-like_DNA-bd_sf"/>
</dbReference>